<proteinExistence type="predicted"/>
<keyword evidence="1" id="KW-0489">Methyltransferase</keyword>
<dbReference type="EMBL" id="JBHTEB010000001">
    <property type="protein sequence ID" value="MFD0314831.1"/>
    <property type="molecule type" value="Genomic_DNA"/>
</dbReference>
<organism evidence="1 2">
    <name type="scientific">Streptomyces flavalbus</name>
    <dbReference type="NCBI Taxonomy" id="2665155"/>
    <lineage>
        <taxon>Bacteria</taxon>
        <taxon>Bacillati</taxon>
        <taxon>Actinomycetota</taxon>
        <taxon>Actinomycetes</taxon>
        <taxon>Kitasatosporales</taxon>
        <taxon>Streptomycetaceae</taxon>
        <taxon>Streptomyces</taxon>
    </lineage>
</organism>
<accession>A0ABW2W606</accession>
<dbReference type="EC" id="2.1.1.-" evidence="1"/>
<dbReference type="Pfam" id="PF13578">
    <property type="entry name" value="Methyltransf_24"/>
    <property type="match status" value="1"/>
</dbReference>
<reference evidence="2" key="1">
    <citation type="journal article" date="2019" name="Int. J. Syst. Evol. Microbiol.">
        <title>The Global Catalogue of Microorganisms (GCM) 10K type strain sequencing project: providing services to taxonomists for standard genome sequencing and annotation.</title>
        <authorList>
            <consortium name="The Broad Institute Genomics Platform"/>
            <consortium name="The Broad Institute Genome Sequencing Center for Infectious Disease"/>
            <person name="Wu L."/>
            <person name="Ma J."/>
        </authorList>
    </citation>
    <scope>NUCLEOTIDE SEQUENCE [LARGE SCALE GENOMIC DNA]</scope>
    <source>
        <strain evidence="2">CGMCC 4.7400</strain>
    </source>
</reference>
<keyword evidence="1" id="KW-0808">Transferase</keyword>
<dbReference type="Gene3D" id="3.40.50.150">
    <property type="entry name" value="Vaccinia Virus protein VP39"/>
    <property type="match status" value="1"/>
</dbReference>
<gene>
    <name evidence="1" type="ORF">ACFQZ6_11435</name>
</gene>
<dbReference type="PANTHER" id="PTHR43167">
    <property type="entry name" value="PUTATIVE (AFU_ORTHOLOGUE AFUA_6G01830)-RELATED"/>
    <property type="match status" value="1"/>
</dbReference>
<dbReference type="GO" id="GO:0032259">
    <property type="term" value="P:methylation"/>
    <property type="evidence" value="ECO:0007669"/>
    <property type="project" value="UniProtKB-KW"/>
</dbReference>
<protein>
    <submittedName>
        <fullName evidence="1">O-methyltransferase</fullName>
        <ecNumber evidence="1">2.1.1.-</ecNumber>
    </submittedName>
</protein>
<name>A0ABW2W606_9ACTN</name>
<evidence type="ECO:0000313" key="2">
    <source>
        <dbReference type="Proteomes" id="UP001597023"/>
    </source>
</evidence>
<dbReference type="GO" id="GO:0008168">
    <property type="term" value="F:methyltransferase activity"/>
    <property type="evidence" value="ECO:0007669"/>
    <property type="project" value="UniProtKB-KW"/>
</dbReference>
<dbReference type="SUPFAM" id="SSF53335">
    <property type="entry name" value="S-adenosyl-L-methionine-dependent methyltransferases"/>
    <property type="match status" value="1"/>
</dbReference>
<dbReference type="InterPro" id="IPR029063">
    <property type="entry name" value="SAM-dependent_MTases_sf"/>
</dbReference>
<evidence type="ECO:0000313" key="1">
    <source>
        <dbReference type="EMBL" id="MFD0314831.1"/>
    </source>
</evidence>
<dbReference type="PANTHER" id="PTHR43167:SF1">
    <property type="entry name" value="PUTATIVE (AFU_ORTHOLOGUE AFUA_6G01830)-RELATED"/>
    <property type="match status" value="1"/>
</dbReference>
<dbReference type="RefSeq" id="WP_381607293.1">
    <property type="nucleotide sequence ID" value="NZ_JBHTEB010000001.1"/>
</dbReference>
<sequence length="212" mass="22405">MSLSGTAAYDDPTTTGALPPLVQRAVTAARAHGFPYSCRPEQGRLLHALASATGGPIAETGTGYGVGLAWLTSGAPPGTHLISVERDPHRAAIAAELFTDHPNVTVLPGDWHHITDHAPYDLLVLDGGGTGKTPTDPPADPTHLLTPHGTVVIDDFTPSPTWPPTHNGTPDHPRLHWLTHPALHTTEIHLAPDLATVLGRRTGVSQRRRSPS</sequence>
<dbReference type="Proteomes" id="UP001597023">
    <property type="component" value="Unassembled WGS sequence"/>
</dbReference>
<keyword evidence="2" id="KW-1185">Reference proteome</keyword>
<comment type="caution">
    <text evidence="1">The sequence shown here is derived from an EMBL/GenBank/DDBJ whole genome shotgun (WGS) entry which is preliminary data.</text>
</comment>